<evidence type="ECO:0000256" key="1">
    <source>
        <dbReference type="SAM" id="MobiDB-lite"/>
    </source>
</evidence>
<keyword evidence="3" id="KW-1185">Reference proteome</keyword>
<dbReference type="AlphaFoldDB" id="A0AAV4Y6I3"/>
<evidence type="ECO:0000313" key="2">
    <source>
        <dbReference type="EMBL" id="GIZ02953.1"/>
    </source>
</evidence>
<reference evidence="2 3" key="1">
    <citation type="submission" date="2021-06" db="EMBL/GenBank/DDBJ databases">
        <title>Caerostris extrusa draft genome.</title>
        <authorList>
            <person name="Kono N."/>
            <person name="Arakawa K."/>
        </authorList>
    </citation>
    <scope>NUCLEOTIDE SEQUENCE [LARGE SCALE GENOMIC DNA]</scope>
</reference>
<proteinExistence type="predicted"/>
<comment type="caution">
    <text evidence="2">The sequence shown here is derived from an EMBL/GenBank/DDBJ whole genome shotgun (WGS) entry which is preliminary data.</text>
</comment>
<protein>
    <submittedName>
        <fullName evidence="2">Uncharacterized protein</fullName>
    </submittedName>
</protein>
<accession>A0AAV4Y6I3</accession>
<organism evidence="2 3">
    <name type="scientific">Caerostris extrusa</name>
    <name type="common">Bark spider</name>
    <name type="synonym">Caerostris bankana</name>
    <dbReference type="NCBI Taxonomy" id="172846"/>
    <lineage>
        <taxon>Eukaryota</taxon>
        <taxon>Metazoa</taxon>
        <taxon>Ecdysozoa</taxon>
        <taxon>Arthropoda</taxon>
        <taxon>Chelicerata</taxon>
        <taxon>Arachnida</taxon>
        <taxon>Araneae</taxon>
        <taxon>Araneomorphae</taxon>
        <taxon>Entelegynae</taxon>
        <taxon>Araneoidea</taxon>
        <taxon>Araneidae</taxon>
        <taxon>Caerostris</taxon>
    </lineage>
</organism>
<name>A0AAV4Y6I3_CAEEX</name>
<feature type="region of interest" description="Disordered" evidence="1">
    <location>
        <begin position="1"/>
        <end position="21"/>
    </location>
</feature>
<feature type="compositionally biased region" description="Basic and acidic residues" evidence="1">
    <location>
        <begin position="1"/>
        <end position="17"/>
    </location>
</feature>
<gene>
    <name evidence="2" type="ORF">CEXT_61751</name>
</gene>
<sequence length="139" mass="15878">MRKIQETRNLRSKKSENQKQTTWKTTSFCTETLAVETRTKWRKKTLTGGIGFFPHGKPSFLFWEGKIPGIKEAGRIKGNSKIFSLRHAPFQCLWIGLFPLCFSSQAALFPTPLRRSAEVVLPPLMNSKKIVTAKVLRQI</sequence>
<dbReference type="EMBL" id="BPLR01001530">
    <property type="protein sequence ID" value="GIZ02953.1"/>
    <property type="molecule type" value="Genomic_DNA"/>
</dbReference>
<dbReference type="Proteomes" id="UP001054945">
    <property type="component" value="Unassembled WGS sequence"/>
</dbReference>
<evidence type="ECO:0000313" key="3">
    <source>
        <dbReference type="Proteomes" id="UP001054945"/>
    </source>
</evidence>